<organism evidence="3 4">
    <name type="scientific">Kaistia geumhonensis</name>
    <dbReference type="NCBI Taxonomy" id="410839"/>
    <lineage>
        <taxon>Bacteria</taxon>
        <taxon>Pseudomonadati</taxon>
        <taxon>Pseudomonadota</taxon>
        <taxon>Alphaproteobacteria</taxon>
        <taxon>Hyphomicrobiales</taxon>
        <taxon>Kaistiaceae</taxon>
        <taxon>Kaistia</taxon>
    </lineage>
</organism>
<sequence length="392" mass="41525">MSRAFDVVIVGGAVHGASAAYHIAAHPAFSGRVLLVEKDPSFAFAASALSAASIRQQFSDPTNIAISLYGIEFLRRIGETLAVGADRPSISLVEGGYLFLATAAGLPVLTENHALQASLGADIALFSPDEIGERFPYLDLDDIVAAGFGATGEGWFDGYGLMQALRAKAKSLGVETLSADVAAIRHANGRAVGVRLADGSEITAGTVIVAAGTGTRDLLAPLGIPLPVAARKRCIFTFSCRDRLPGFPMLIDPSGVYCRPEGELFLTGTAPPRDEEGDARDFDVDWDLFEDVIWPVLAARVPAFEAIRPARAWAGHYDMNLFDHNAIIGRLPTFDNVLVANGFSGHGLQQAPAVGRGLAELAVDGRYTSLDLSPLGYGRILEGRPLIEKNIV</sequence>
<dbReference type="Proteomes" id="UP001223743">
    <property type="component" value="Unassembled WGS sequence"/>
</dbReference>
<reference evidence="3 4" key="1">
    <citation type="submission" date="2023-07" db="EMBL/GenBank/DDBJ databases">
        <title>Genomic Encyclopedia of Type Strains, Phase IV (KMG-IV): sequencing the most valuable type-strain genomes for metagenomic binning, comparative biology and taxonomic classification.</title>
        <authorList>
            <person name="Goeker M."/>
        </authorList>
    </citation>
    <scope>NUCLEOTIDE SEQUENCE [LARGE SCALE GENOMIC DNA]</scope>
    <source>
        <strain evidence="3 4">B1-1</strain>
    </source>
</reference>
<dbReference type="Gene3D" id="3.30.9.10">
    <property type="entry name" value="D-Amino Acid Oxidase, subunit A, domain 2"/>
    <property type="match status" value="1"/>
</dbReference>
<dbReference type="PANTHER" id="PTHR13847">
    <property type="entry name" value="SARCOSINE DEHYDROGENASE-RELATED"/>
    <property type="match status" value="1"/>
</dbReference>
<dbReference type="PANTHER" id="PTHR13847:SF287">
    <property type="entry name" value="FAD-DEPENDENT OXIDOREDUCTASE DOMAIN-CONTAINING PROTEIN 1"/>
    <property type="match status" value="1"/>
</dbReference>
<dbReference type="InterPro" id="IPR036188">
    <property type="entry name" value="FAD/NAD-bd_sf"/>
</dbReference>
<dbReference type="Gene3D" id="3.50.50.60">
    <property type="entry name" value="FAD/NAD(P)-binding domain"/>
    <property type="match status" value="1"/>
</dbReference>
<dbReference type="RefSeq" id="WP_266283404.1">
    <property type="nucleotide sequence ID" value="NZ_JAPKNF010000003.1"/>
</dbReference>
<dbReference type="InterPro" id="IPR006076">
    <property type="entry name" value="FAD-dep_OxRdtase"/>
</dbReference>
<keyword evidence="1" id="KW-0560">Oxidoreductase</keyword>
<feature type="domain" description="FAD dependent oxidoreductase" evidence="2">
    <location>
        <begin position="6"/>
        <end position="361"/>
    </location>
</feature>
<evidence type="ECO:0000313" key="3">
    <source>
        <dbReference type="EMBL" id="MDQ0517999.1"/>
    </source>
</evidence>
<comment type="caution">
    <text evidence="3">The sequence shown here is derived from an EMBL/GenBank/DDBJ whole genome shotgun (WGS) entry which is preliminary data.</text>
</comment>
<gene>
    <name evidence="3" type="ORF">QO015_003612</name>
</gene>
<proteinExistence type="predicted"/>
<dbReference type="EMBL" id="JAUSWJ010000001">
    <property type="protein sequence ID" value="MDQ0517999.1"/>
    <property type="molecule type" value="Genomic_DNA"/>
</dbReference>
<keyword evidence="4" id="KW-1185">Reference proteome</keyword>
<accession>A0ABU0MAK7</accession>
<dbReference type="Pfam" id="PF01266">
    <property type="entry name" value="DAO"/>
    <property type="match status" value="1"/>
</dbReference>
<dbReference type="SUPFAM" id="SSF51905">
    <property type="entry name" value="FAD/NAD(P)-binding domain"/>
    <property type="match status" value="1"/>
</dbReference>
<evidence type="ECO:0000256" key="1">
    <source>
        <dbReference type="ARBA" id="ARBA00023002"/>
    </source>
</evidence>
<evidence type="ECO:0000259" key="2">
    <source>
        <dbReference type="Pfam" id="PF01266"/>
    </source>
</evidence>
<name>A0ABU0MAK7_9HYPH</name>
<evidence type="ECO:0000313" key="4">
    <source>
        <dbReference type="Proteomes" id="UP001223743"/>
    </source>
</evidence>
<protein>
    <submittedName>
        <fullName evidence="3">Glycine/D-amino acid oxidase-like deaminating enzyme</fullName>
    </submittedName>
</protein>